<protein>
    <submittedName>
        <fullName evidence="2">Uncharacterized protein</fullName>
    </submittedName>
</protein>
<comment type="caution">
    <text evidence="2">The sequence shown here is derived from an EMBL/GenBank/DDBJ whole genome shotgun (WGS) entry which is preliminary data.</text>
</comment>
<evidence type="ECO:0000313" key="2">
    <source>
        <dbReference type="EMBL" id="MFC7204634.1"/>
    </source>
</evidence>
<keyword evidence="3" id="KW-1185">Reference proteome</keyword>
<dbReference type="Pfam" id="PF24379">
    <property type="entry name" value="DUF7535"/>
    <property type="match status" value="1"/>
</dbReference>
<dbReference type="AlphaFoldDB" id="A0ABD5ZHQ7"/>
<name>A0ABD5ZHQ7_9EURY</name>
<feature type="transmembrane region" description="Helical" evidence="1">
    <location>
        <begin position="31"/>
        <end position="57"/>
    </location>
</feature>
<evidence type="ECO:0000256" key="1">
    <source>
        <dbReference type="SAM" id="Phobius"/>
    </source>
</evidence>
<keyword evidence="1" id="KW-0812">Transmembrane</keyword>
<dbReference type="InterPro" id="IPR055957">
    <property type="entry name" value="DUF7535"/>
</dbReference>
<keyword evidence="1" id="KW-0472">Membrane</keyword>
<proteinExistence type="predicted"/>
<dbReference type="EMBL" id="JBHTAA010000005">
    <property type="protein sequence ID" value="MFC7204634.1"/>
    <property type="molecule type" value="Genomic_DNA"/>
</dbReference>
<evidence type="ECO:0000313" key="3">
    <source>
        <dbReference type="Proteomes" id="UP001596481"/>
    </source>
</evidence>
<dbReference type="Proteomes" id="UP001596481">
    <property type="component" value="Unassembled WGS sequence"/>
</dbReference>
<keyword evidence="1" id="KW-1133">Transmembrane helix</keyword>
<accession>A0ABD5ZHQ7</accession>
<sequence>MSNADTPTLPERVYKTVTPETGTRPDAEMDVIGWSMFLALLMLMLPLLPFLAIVYAVTKLLDFVTPQPPEQA</sequence>
<organism evidence="2 3">
    <name type="scientific">Haloferax namakaokahaiae</name>
    <dbReference type="NCBI Taxonomy" id="1748331"/>
    <lineage>
        <taxon>Archaea</taxon>
        <taxon>Methanobacteriati</taxon>
        <taxon>Methanobacteriota</taxon>
        <taxon>Stenosarchaea group</taxon>
        <taxon>Halobacteria</taxon>
        <taxon>Halobacteriales</taxon>
        <taxon>Haloferacaceae</taxon>
        <taxon>Haloferax</taxon>
    </lineage>
</organism>
<dbReference type="RefSeq" id="WP_390224492.1">
    <property type="nucleotide sequence ID" value="NZ_JBHTAA010000005.1"/>
</dbReference>
<reference evidence="2 3" key="1">
    <citation type="journal article" date="2019" name="Int. J. Syst. Evol. Microbiol.">
        <title>The Global Catalogue of Microorganisms (GCM) 10K type strain sequencing project: providing services to taxonomists for standard genome sequencing and annotation.</title>
        <authorList>
            <consortium name="The Broad Institute Genomics Platform"/>
            <consortium name="The Broad Institute Genome Sequencing Center for Infectious Disease"/>
            <person name="Wu L."/>
            <person name="Ma J."/>
        </authorList>
    </citation>
    <scope>NUCLEOTIDE SEQUENCE [LARGE SCALE GENOMIC DNA]</scope>
    <source>
        <strain evidence="2 3">DSM 29988</strain>
    </source>
</reference>
<gene>
    <name evidence="2" type="ORF">ACFQJC_14030</name>
</gene>